<name>A0A9D9I8F8_9BACT</name>
<proteinExistence type="predicted"/>
<gene>
    <name evidence="1" type="ORF">IAB99_09040</name>
</gene>
<organism evidence="1 2">
    <name type="scientific">Candidatus Cryptobacteroides faecipullorum</name>
    <dbReference type="NCBI Taxonomy" id="2840764"/>
    <lineage>
        <taxon>Bacteria</taxon>
        <taxon>Pseudomonadati</taxon>
        <taxon>Bacteroidota</taxon>
        <taxon>Bacteroidia</taxon>
        <taxon>Bacteroidales</taxon>
        <taxon>Candidatus Cryptobacteroides</taxon>
    </lineage>
</organism>
<reference evidence="1" key="2">
    <citation type="journal article" date="2021" name="PeerJ">
        <title>Extensive microbial diversity within the chicken gut microbiome revealed by metagenomics and culture.</title>
        <authorList>
            <person name="Gilroy R."/>
            <person name="Ravi A."/>
            <person name="Getino M."/>
            <person name="Pursley I."/>
            <person name="Horton D.L."/>
            <person name="Alikhan N.F."/>
            <person name="Baker D."/>
            <person name="Gharbi K."/>
            <person name="Hall N."/>
            <person name="Watson M."/>
            <person name="Adriaenssens E.M."/>
            <person name="Foster-Nyarko E."/>
            <person name="Jarju S."/>
            <person name="Secka A."/>
            <person name="Antonio M."/>
            <person name="Oren A."/>
            <person name="Chaudhuri R.R."/>
            <person name="La Ragione R."/>
            <person name="Hildebrand F."/>
            <person name="Pallen M.J."/>
        </authorList>
    </citation>
    <scope>NUCLEOTIDE SEQUENCE</scope>
    <source>
        <strain evidence="1">B1-15692</strain>
    </source>
</reference>
<reference evidence="1" key="1">
    <citation type="submission" date="2020-10" db="EMBL/GenBank/DDBJ databases">
        <authorList>
            <person name="Gilroy R."/>
        </authorList>
    </citation>
    <scope>NUCLEOTIDE SEQUENCE</scope>
    <source>
        <strain evidence="1">B1-15692</strain>
    </source>
</reference>
<dbReference type="Proteomes" id="UP000823660">
    <property type="component" value="Unassembled WGS sequence"/>
</dbReference>
<sequence length="84" mass="9498">MEEIIGTIRCDTFDKESKSEGTRAVLVGKDGREYKLYRKETYPVDDAILISFDGKEVQITGENEEDTGNFCVVSIKETNKTDNI</sequence>
<protein>
    <submittedName>
        <fullName evidence="1">Uncharacterized protein</fullName>
    </submittedName>
</protein>
<evidence type="ECO:0000313" key="1">
    <source>
        <dbReference type="EMBL" id="MBO8467887.1"/>
    </source>
</evidence>
<dbReference type="EMBL" id="JADIMH010000062">
    <property type="protein sequence ID" value="MBO8467887.1"/>
    <property type="molecule type" value="Genomic_DNA"/>
</dbReference>
<evidence type="ECO:0000313" key="2">
    <source>
        <dbReference type="Proteomes" id="UP000823660"/>
    </source>
</evidence>
<accession>A0A9D9I8F8</accession>
<dbReference type="AlphaFoldDB" id="A0A9D9I8F8"/>
<comment type="caution">
    <text evidence="1">The sequence shown here is derived from an EMBL/GenBank/DDBJ whole genome shotgun (WGS) entry which is preliminary data.</text>
</comment>